<protein>
    <submittedName>
        <fullName evidence="1">Uncharacterized protein</fullName>
    </submittedName>
</protein>
<name>A0ABD1ZPS3_9MARC</name>
<evidence type="ECO:0000313" key="2">
    <source>
        <dbReference type="Proteomes" id="UP001605036"/>
    </source>
</evidence>
<keyword evidence="2" id="KW-1185">Reference proteome</keyword>
<accession>A0ABD1ZPS3</accession>
<dbReference type="AlphaFoldDB" id="A0ABD1ZPS3"/>
<comment type="caution">
    <text evidence="1">The sequence shown here is derived from an EMBL/GenBank/DDBJ whole genome shotgun (WGS) entry which is preliminary data.</text>
</comment>
<reference evidence="1 2" key="1">
    <citation type="submission" date="2024-09" db="EMBL/GenBank/DDBJ databases">
        <title>Chromosome-scale assembly of Riccia fluitans.</title>
        <authorList>
            <person name="Paukszto L."/>
            <person name="Sawicki J."/>
            <person name="Karawczyk K."/>
            <person name="Piernik-Szablinska J."/>
            <person name="Szczecinska M."/>
            <person name="Mazdziarz M."/>
        </authorList>
    </citation>
    <scope>NUCLEOTIDE SEQUENCE [LARGE SCALE GENOMIC DNA]</scope>
    <source>
        <strain evidence="1">Rf_01</strain>
        <tissue evidence="1">Aerial parts of the thallus</tissue>
    </source>
</reference>
<proteinExistence type="predicted"/>
<organism evidence="1 2">
    <name type="scientific">Riccia fluitans</name>
    <dbReference type="NCBI Taxonomy" id="41844"/>
    <lineage>
        <taxon>Eukaryota</taxon>
        <taxon>Viridiplantae</taxon>
        <taxon>Streptophyta</taxon>
        <taxon>Embryophyta</taxon>
        <taxon>Marchantiophyta</taxon>
        <taxon>Marchantiopsida</taxon>
        <taxon>Marchantiidae</taxon>
        <taxon>Marchantiales</taxon>
        <taxon>Ricciaceae</taxon>
        <taxon>Riccia</taxon>
    </lineage>
</organism>
<dbReference type="EMBL" id="JBHFFA010000001">
    <property type="protein sequence ID" value="KAL2653373.1"/>
    <property type="molecule type" value="Genomic_DNA"/>
</dbReference>
<sequence length="100" mass="11220">MTPISIEEKRHRLHHNLTPPPVGRIYLRLGSFSFPRLSCAKKYAVKITPGKTQYSANPESLAKSGCVIVPSTTDWNRSLVRMRIQITIETGSRTIPSTVE</sequence>
<dbReference type="Proteomes" id="UP001605036">
    <property type="component" value="Unassembled WGS sequence"/>
</dbReference>
<evidence type="ECO:0000313" key="1">
    <source>
        <dbReference type="EMBL" id="KAL2653373.1"/>
    </source>
</evidence>
<gene>
    <name evidence="1" type="ORF">R1flu_021501</name>
</gene>